<accession>A0A1W2H6B7</accession>
<dbReference type="STRING" id="758820.SAMN00777080_3010"/>
<name>A0A1W2H6B7_9BACT</name>
<keyword evidence="2" id="KW-1185">Reference proteome</keyword>
<gene>
    <name evidence="1" type="ORF">SAMN00777080_3010</name>
</gene>
<evidence type="ECO:0000313" key="1">
    <source>
        <dbReference type="EMBL" id="SMD44389.1"/>
    </source>
</evidence>
<reference evidence="2" key="1">
    <citation type="submission" date="2017-04" db="EMBL/GenBank/DDBJ databases">
        <authorList>
            <person name="Varghese N."/>
            <person name="Submissions S."/>
        </authorList>
    </citation>
    <scope>NUCLEOTIDE SEQUENCE [LARGE SCALE GENOMIC DNA]</scope>
    <source>
        <strain evidence="2">DSM 16537</strain>
    </source>
</reference>
<proteinExistence type="predicted"/>
<dbReference type="Proteomes" id="UP000192333">
    <property type="component" value="Chromosome I"/>
</dbReference>
<sequence length="29" mass="3473">MKFLKIEISVMNNLNLKPIQVVYRLARKL</sequence>
<evidence type="ECO:0000313" key="2">
    <source>
        <dbReference type="Proteomes" id="UP000192333"/>
    </source>
</evidence>
<dbReference type="EMBL" id="LT838813">
    <property type="protein sequence ID" value="SMD44389.1"/>
    <property type="molecule type" value="Genomic_DNA"/>
</dbReference>
<protein>
    <submittedName>
        <fullName evidence="1">Uncharacterized protein</fullName>
    </submittedName>
</protein>
<organism evidence="1 2">
    <name type="scientific">Aquiflexum balticum DSM 16537</name>
    <dbReference type="NCBI Taxonomy" id="758820"/>
    <lineage>
        <taxon>Bacteria</taxon>
        <taxon>Pseudomonadati</taxon>
        <taxon>Bacteroidota</taxon>
        <taxon>Cytophagia</taxon>
        <taxon>Cytophagales</taxon>
        <taxon>Cyclobacteriaceae</taxon>
        <taxon>Aquiflexum</taxon>
    </lineage>
</organism>
<dbReference type="AlphaFoldDB" id="A0A1W2H6B7"/>